<dbReference type="InterPro" id="IPR016162">
    <property type="entry name" value="Ald_DH_N"/>
</dbReference>
<dbReference type="EC" id="1.2.1.79" evidence="6"/>
<accession>A0A1P8USV1</accession>
<dbReference type="OrthoDB" id="9812625at2"/>
<dbReference type="GO" id="GO:0009450">
    <property type="term" value="P:gamma-aminobutyric acid catabolic process"/>
    <property type="evidence" value="ECO:0007669"/>
    <property type="project" value="InterPro"/>
</dbReference>
<evidence type="ECO:0000259" key="5">
    <source>
        <dbReference type="Pfam" id="PF00171"/>
    </source>
</evidence>
<feature type="domain" description="Aldehyde dehydrogenase" evidence="5">
    <location>
        <begin position="29"/>
        <end position="489"/>
    </location>
</feature>
<dbReference type="EMBL" id="CP015093">
    <property type="protein sequence ID" value="APZ52480.1"/>
    <property type="molecule type" value="Genomic_DNA"/>
</dbReference>
<dbReference type="InterPro" id="IPR016163">
    <property type="entry name" value="Ald_DH_C"/>
</dbReference>
<keyword evidence="2 4" id="KW-0560">Oxidoreductase</keyword>
<feature type="active site" evidence="3">
    <location>
        <position position="265"/>
    </location>
</feature>
<dbReference type="PANTHER" id="PTHR43353:SF5">
    <property type="entry name" value="SUCCINATE-SEMIALDEHYDE DEHYDROGENASE, MITOCHONDRIAL"/>
    <property type="match status" value="1"/>
</dbReference>
<keyword evidence="7" id="KW-1185">Reference proteome</keyword>
<dbReference type="Proteomes" id="UP000187059">
    <property type="component" value="Chromosome"/>
</dbReference>
<dbReference type="GO" id="GO:0102810">
    <property type="term" value="F:glutarate-semialdehyde dehydrogenase (NADP+) activity"/>
    <property type="evidence" value="ECO:0007669"/>
    <property type="project" value="UniProtKB-EC"/>
</dbReference>
<dbReference type="GO" id="GO:0036243">
    <property type="term" value="F:succinate-semialdehyde dehydrogenase (NADP+) activity"/>
    <property type="evidence" value="ECO:0007669"/>
    <property type="project" value="UniProtKB-EC"/>
</dbReference>
<evidence type="ECO:0000313" key="6">
    <source>
        <dbReference type="EMBL" id="APZ52480.1"/>
    </source>
</evidence>
<name>A0A1P8USV1_9RHOB</name>
<dbReference type="PROSITE" id="PS00687">
    <property type="entry name" value="ALDEHYDE_DEHYDR_GLU"/>
    <property type="match status" value="1"/>
</dbReference>
<dbReference type="Gene3D" id="3.40.309.10">
    <property type="entry name" value="Aldehyde Dehydrogenase, Chain A, domain 2"/>
    <property type="match status" value="1"/>
</dbReference>
<dbReference type="GO" id="GO:0004777">
    <property type="term" value="F:succinate-semialdehyde dehydrogenase (NAD+) activity"/>
    <property type="evidence" value="ECO:0007669"/>
    <property type="project" value="TreeGrafter"/>
</dbReference>
<evidence type="ECO:0000256" key="2">
    <source>
        <dbReference type="ARBA" id="ARBA00023002"/>
    </source>
</evidence>
<gene>
    <name evidence="6" type="ORF">Ga0080574_TMP2146</name>
</gene>
<dbReference type="AlphaFoldDB" id="A0A1P8USV1"/>
<dbReference type="STRING" id="1250539.Ga0080574_TMP2146"/>
<dbReference type="RefSeq" id="WP_076698691.1">
    <property type="nucleotide sequence ID" value="NZ_CP015093.1"/>
</dbReference>
<dbReference type="CDD" id="cd07103">
    <property type="entry name" value="ALDH_F5_SSADH_GabD"/>
    <property type="match status" value="1"/>
</dbReference>
<dbReference type="FunFam" id="3.40.605.10:FF:000005">
    <property type="entry name" value="Succinate-semialdehyde dehydrogenase I"/>
    <property type="match status" value="1"/>
</dbReference>
<dbReference type="InterPro" id="IPR015590">
    <property type="entry name" value="Aldehyde_DH_dom"/>
</dbReference>
<dbReference type="InterPro" id="IPR016161">
    <property type="entry name" value="Ald_DH/histidinol_DH"/>
</dbReference>
<comment type="similarity">
    <text evidence="1 4">Belongs to the aldehyde dehydrogenase family.</text>
</comment>
<dbReference type="InterPro" id="IPR029510">
    <property type="entry name" value="Ald_DH_CS_GLU"/>
</dbReference>
<dbReference type="PANTHER" id="PTHR43353">
    <property type="entry name" value="SUCCINATE-SEMIALDEHYDE DEHYDROGENASE, MITOCHONDRIAL"/>
    <property type="match status" value="1"/>
</dbReference>
<dbReference type="NCBIfam" id="TIGR01780">
    <property type="entry name" value="SSADH"/>
    <property type="match status" value="1"/>
</dbReference>
<evidence type="ECO:0000256" key="1">
    <source>
        <dbReference type="ARBA" id="ARBA00009986"/>
    </source>
</evidence>
<dbReference type="InterPro" id="IPR016160">
    <property type="entry name" value="Ald_DH_CS_CYS"/>
</dbReference>
<dbReference type="Gene3D" id="3.40.605.10">
    <property type="entry name" value="Aldehyde Dehydrogenase, Chain A, domain 1"/>
    <property type="match status" value="1"/>
</dbReference>
<dbReference type="InterPro" id="IPR050740">
    <property type="entry name" value="Aldehyde_DH_Superfamily"/>
</dbReference>
<dbReference type="PROSITE" id="PS00070">
    <property type="entry name" value="ALDEHYDE_DEHYDR_CYS"/>
    <property type="match status" value="1"/>
</dbReference>
<dbReference type="FunFam" id="3.40.309.10:FF:000004">
    <property type="entry name" value="Succinate-semialdehyde dehydrogenase I"/>
    <property type="match status" value="1"/>
</dbReference>
<sequence>MLDHTATNLATLLDDPSLLKTQGYVNGAWIDGDTGTFEVTNPARGDVIAEVADLSRAQVGTAIDAAYAAQKEWASWTGKERAQALRKWFDLMMANQKDLGTILTAEQGKPLNEAVGEIAYGASFIEFFGEEAKRVYGETIPGHQRDKRITVMKQPIGVAASITPWNFPNAMITRKAAPALAAGCAFVARPASETPLSAIALAVLAERAGIPAGVFNVVPSSSASEVGKEFCENPKVRKITFTGSTEVGRILLRQAADQVMKCSMELGGNAPFIVFDDADLDAAVEGAIMCKFRNNGQTCVCANRIYVQAGVYDAFAEKLKAAVARMKVGDGLEEGTDLGPLITTEAIEKVQQHIADAKSKGAEVILGGGDVLQGAGNFIEPTIVTGATRDMLFSTDETFGPLAPLFKFETEDDVIELANDTIFGLASYFYAKDLSRVYKVAEALEYGIVGVNTGIISTEVAPFGGVKQSGLGREGSHHGIEDFLEMKYVCMSV</sequence>
<dbReference type="EC" id="1.2.1.20" evidence="6"/>
<evidence type="ECO:0000256" key="4">
    <source>
        <dbReference type="RuleBase" id="RU003345"/>
    </source>
</evidence>
<proteinExistence type="inferred from homology"/>
<protein>
    <submittedName>
        <fullName evidence="6">Succinate-semialdehyde dehydrogenase / glutarate-semialdehyde dehydrogenase</fullName>
        <ecNumber evidence="6">1.2.1.16</ecNumber>
        <ecNumber evidence="6">1.2.1.20</ecNumber>
        <ecNumber evidence="6">1.2.1.79</ecNumber>
    </submittedName>
</protein>
<dbReference type="GO" id="GO:0005829">
    <property type="term" value="C:cytosol"/>
    <property type="evidence" value="ECO:0007669"/>
    <property type="project" value="TreeGrafter"/>
</dbReference>
<dbReference type="SUPFAM" id="SSF53720">
    <property type="entry name" value="ALDH-like"/>
    <property type="match status" value="1"/>
</dbReference>
<evidence type="ECO:0000256" key="3">
    <source>
        <dbReference type="PROSITE-ProRule" id="PRU10007"/>
    </source>
</evidence>
<dbReference type="EC" id="1.2.1.16" evidence="6"/>
<organism evidence="6 7">
    <name type="scientific">Salipiger abyssi</name>
    <dbReference type="NCBI Taxonomy" id="1250539"/>
    <lineage>
        <taxon>Bacteria</taxon>
        <taxon>Pseudomonadati</taxon>
        <taxon>Pseudomonadota</taxon>
        <taxon>Alphaproteobacteria</taxon>
        <taxon>Rhodobacterales</taxon>
        <taxon>Roseobacteraceae</taxon>
        <taxon>Salipiger</taxon>
    </lineage>
</organism>
<dbReference type="Pfam" id="PF00171">
    <property type="entry name" value="Aldedh"/>
    <property type="match status" value="1"/>
</dbReference>
<dbReference type="InterPro" id="IPR010102">
    <property type="entry name" value="Succ_semiAld_DH"/>
</dbReference>
<evidence type="ECO:0000313" key="7">
    <source>
        <dbReference type="Proteomes" id="UP000187059"/>
    </source>
</evidence>
<dbReference type="KEGG" id="paby:Ga0080574_TMP2146"/>
<reference evidence="6 7" key="1">
    <citation type="submission" date="2016-04" db="EMBL/GenBank/DDBJ databases">
        <title>Deep-sea bacteria in the southern Pacific.</title>
        <authorList>
            <person name="Tang K."/>
        </authorList>
    </citation>
    <scope>NUCLEOTIDE SEQUENCE [LARGE SCALE GENOMIC DNA]</scope>
    <source>
        <strain evidence="6 7">JLT2014</strain>
    </source>
</reference>